<dbReference type="EMBL" id="VWXL01000077">
    <property type="protein sequence ID" value="MVB11947.1"/>
    <property type="molecule type" value="Genomic_DNA"/>
</dbReference>
<dbReference type="AlphaFoldDB" id="A0A6N8I2F7"/>
<comment type="similarity">
    <text evidence="2 9">Belongs to the RecN family.</text>
</comment>
<dbReference type="CDD" id="cd03241">
    <property type="entry name" value="ABC_RecN"/>
    <property type="match status" value="2"/>
</dbReference>
<evidence type="ECO:0000256" key="3">
    <source>
        <dbReference type="ARBA" id="ARBA00021315"/>
    </source>
</evidence>
<protein>
    <recommendedName>
        <fullName evidence="3 9">DNA repair protein RecN</fullName>
    </recommendedName>
    <alternativeName>
        <fullName evidence="8 9">Recombination protein N</fullName>
    </alternativeName>
</protein>
<dbReference type="Gene3D" id="3.40.50.300">
    <property type="entry name" value="P-loop containing nucleotide triphosphate hydrolases"/>
    <property type="match status" value="2"/>
</dbReference>
<dbReference type="GO" id="GO:0043590">
    <property type="term" value="C:bacterial nucleoid"/>
    <property type="evidence" value="ECO:0007669"/>
    <property type="project" value="TreeGrafter"/>
</dbReference>
<keyword evidence="14" id="KW-1185">Reference proteome</keyword>
<dbReference type="GO" id="GO:0006281">
    <property type="term" value="P:DNA repair"/>
    <property type="evidence" value="ECO:0007669"/>
    <property type="project" value="UniProtKB-KW"/>
</dbReference>
<dbReference type="InterPro" id="IPR004604">
    <property type="entry name" value="DNA_recomb/repair_RecN"/>
</dbReference>
<evidence type="ECO:0000256" key="1">
    <source>
        <dbReference type="ARBA" id="ARBA00003618"/>
    </source>
</evidence>
<evidence type="ECO:0000313" key="15">
    <source>
        <dbReference type="Proteomes" id="UP000515909"/>
    </source>
</evidence>
<comment type="function">
    <text evidence="1 9">May be involved in recombinational repair of damaged DNA.</text>
</comment>
<reference evidence="12 14" key="1">
    <citation type="submission" date="2019-09" db="EMBL/GenBank/DDBJ databases">
        <title>Genome sequence of Clostridium sp. EA1.</title>
        <authorList>
            <person name="Poehlein A."/>
            <person name="Bengelsdorf F.R."/>
            <person name="Daniel R."/>
        </authorList>
    </citation>
    <scope>NUCLEOTIDE SEQUENCE [LARGE SCALE GENOMIC DNA]</scope>
    <source>
        <strain evidence="12 14">EA1</strain>
    </source>
</reference>
<sequence length="561" mass="62337">MLTQLYIENIAVIEKARIEFGAGFNVLTGETGAGKSIVIDSINAVLGERTSRELIRTGADHALVSAVFELKDGSAVQKLEESGYSVEEDGTLILQREISSDGKSSCRINARPATVSALKGIGSMLINIHGQHESYGLLSPELHIAYLDSMGLPEALLKRYREAFHSMQNMKASLDSSKMDQSQKARQIDLLTYQINELESANLHPGEQEDLNRQKNLYRNSERVAQAISQAKTALSGDEETAGAVSAVSDAADALNTAENYLPELHGLAERLQAISYDLEDCSDEMRNFSSLLEYDPSELDEIEARLDLIYRLSLKYGGSVDEMLEYLEKCRQELNAIQLSDENAEKFRKEYQKYRLQAESLATELSEWRAGAADLFTQKVKEELRFLNMPNVLFEIRREQVPMNETGCDRIEFYLSTNAGEPAKPIAKVASGGELSRIMLAIKTVLAGRDDIGTLIFDEVDTGVSGSAAQKVGLKLREVSGNRQVICVTHLAQIAALADTHFLIRKQVRNQRTFTQVDRLDREGRRQELARIMGGEQITPLMLQNAEEMLRMAQNDSSGS</sequence>
<dbReference type="InterPro" id="IPR003395">
    <property type="entry name" value="RecF/RecN/SMC_N"/>
</dbReference>
<dbReference type="EMBL" id="CP060286">
    <property type="protein sequence ID" value="QNK41179.1"/>
    <property type="molecule type" value="Genomic_DNA"/>
</dbReference>
<dbReference type="Proteomes" id="UP000469440">
    <property type="component" value="Unassembled WGS sequence"/>
</dbReference>
<evidence type="ECO:0000256" key="10">
    <source>
        <dbReference type="SAM" id="Coils"/>
    </source>
</evidence>
<evidence type="ECO:0000256" key="9">
    <source>
        <dbReference type="PIRNR" id="PIRNR003128"/>
    </source>
</evidence>
<feature type="coiled-coil region" evidence="10">
    <location>
        <begin position="338"/>
        <end position="365"/>
    </location>
</feature>
<keyword evidence="10" id="KW-0175">Coiled coil</keyword>
<dbReference type="Pfam" id="PF02463">
    <property type="entry name" value="SMC_N"/>
    <property type="match status" value="1"/>
</dbReference>
<evidence type="ECO:0000259" key="11">
    <source>
        <dbReference type="Pfam" id="PF02463"/>
    </source>
</evidence>
<accession>A0A6N8I2F7</accession>
<gene>
    <name evidence="12" type="primary">recN</name>
    <name evidence="12" type="ORF">CAFE_26760</name>
    <name evidence="13" type="ORF">HCR03_02380</name>
</gene>
<dbReference type="GO" id="GO:0009432">
    <property type="term" value="P:SOS response"/>
    <property type="evidence" value="ECO:0007669"/>
    <property type="project" value="TreeGrafter"/>
</dbReference>
<reference evidence="13 15" key="2">
    <citation type="submission" date="2020-08" db="EMBL/GenBank/DDBJ databases">
        <title>The isolate Caproiciproducens sp. 7D4C2 produces n-caproate at mildly acidic conditions from hexoses: genome and rBOX comparison with related strains and chain-elongating bacteria.</title>
        <authorList>
            <person name="Esquivel-Elizondo S."/>
            <person name="Bagci C."/>
            <person name="Temovska M."/>
            <person name="Jeon B.S."/>
            <person name="Bessarab I."/>
            <person name="Williams R.B.H."/>
            <person name="Huson D.H."/>
            <person name="Angenent L.T."/>
        </authorList>
    </citation>
    <scope>NUCLEOTIDE SEQUENCE [LARGE SCALE GENOMIC DNA]</scope>
    <source>
        <strain evidence="13 15">7D4C2</strain>
    </source>
</reference>
<keyword evidence="7 9" id="KW-0234">DNA repair</keyword>
<evidence type="ECO:0000256" key="7">
    <source>
        <dbReference type="ARBA" id="ARBA00023204"/>
    </source>
</evidence>
<dbReference type="InterPro" id="IPR027417">
    <property type="entry name" value="P-loop_NTPase"/>
</dbReference>
<keyword evidence="4" id="KW-0547">Nucleotide-binding</keyword>
<evidence type="ECO:0000313" key="12">
    <source>
        <dbReference type="EMBL" id="MVB11947.1"/>
    </source>
</evidence>
<dbReference type="KEGG" id="cfem:HCR03_02380"/>
<feature type="domain" description="RecF/RecN/SMC N-terminal" evidence="11">
    <location>
        <begin position="2"/>
        <end position="508"/>
    </location>
</feature>
<evidence type="ECO:0000256" key="5">
    <source>
        <dbReference type="ARBA" id="ARBA00022763"/>
    </source>
</evidence>
<evidence type="ECO:0000313" key="13">
    <source>
        <dbReference type="EMBL" id="QNK41179.1"/>
    </source>
</evidence>
<evidence type="ECO:0000256" key="2">
    <source>
        <dbReference type="ARBA" id="ARBA00009441"/>
    </source>
</evidence>
<dbReference type="GO" id="GO:0006310">
    <property type="term" value="P:DNA recombination"/>
    <property type="evidence" value="ECO:0007669"/>
    <property type="project" value="InterPro"/>
</dbReference>
<proteinExistence type="inferred from homology"/>
<organism evidence="12 14">
    <name type="scientific">Caproicibacter fermentans</name>
    <dbReference type="NCBI Taxonomy" id="2576756"/>
    <lineage>
        <taxon>Bacteria</taxon>
        <taxon>Bacillati</taxon>
        <taxon>Bacillota</taxon>
        <taxon>Clostridia</taxon>
        <taxon>Eubacteriales</taxon>
        <taxon>Acutalibacteraceae</taxon>
        <taxon>Caproicibacter</taxon>
    </lineage>
</organism>
<name>A0A6N8I2F7_9FIRM</name>
<dbReference type="PANTHER" id="PTHR11059">
    <property type="entry name" value="DNA REPAIR PROTEIN RECN"/>
    <property type="match status" value="1"/>
</dbReference>
<dbReference type="Proteomes" id="UP000515909">
    <property type="component" value="Chromosome"/>
</dbReference>
<dbReference type="PANTHER" id="PTHR11059:SF0">
    <property type="entry name" value="DNA REPAIR PROTEIN RECN"/>
    <property type="match status" value="1"/>
</dbReference>
<dbReference type="SUPFAM" id="SSF52540">
    <property type="entry name" value="P-loop containing nucleoside triphosphate hydrolases"/>
    <property type="match status" value="1"/>
</dbReference>
<dbReference type="NCBIfam" id="TIGR00634">
    <property type="entry name" value="recN"/>
    <property type="match status" value="1"/>
</dbReference>
<evidence type="ECO:0000256" key="4">
    <source>
        <dbReference type="ARBA" id="ARBA00022741"/>
    </source>
</evidence>
<evidence type="ECO:0000313" key="14">
    <source>
        <dbReference type="Proteomes" id="UP000469440"/>
    </source>
</evidence>
<accession>A0A7G8TC38</accession>
<keyword evidence="6" id="KW-0067">ATP-binding</keyword>
<dbReference type="GO" id="GO:0005524">
    <property type="term" value="F:ATP binding"/>
    <property type="evidence" value="ECO:0007669"/>
    <property type="project" value="UniProtKB-KW"/>
</dbReference>
<evidence type="ECO:0000256" key="8">
    <source>
        <dbReference type="ARBA" id="ARBA00033408"/>
    </source>
</evidence>
<dbReference type="OrthoDB" id="9806954at2"/>
<dbReference type="NCBIfam" id="NF008121">
    <property type="entry name" value="PRK10869.1"/>
    <property type="match status" value="1"/>
</dbReference>
<keyword evidence="5 9" id="KW-0227">DNA damage</keyword>
<dbReference type="PIRSF" id="PIRSF003128">
    <property type="entry name" value="RecN"/>
    <property type="match status" value="1"/>
</dbReference>
<dbReference type="FunFam" id="3.40.50.300:FF:000319">
    <property type="entry name" value="DNA repair protein RecN"/>
    <property type="match status" value="1"/>
</dbReference>
<dbReference type="RefSeq" id="WP_066650609.1">
    <property type="nucleotide sequence ID" value="NZ_CP060286.1"/>
</dbReference>
<evidence type="ECO:0000256" key="6">
    <source>
        <dbReference type="ARBA" id="ARBA00022840"/>
    </source>
</evidence>
<dbReference type="FunFam" id="3.40.50.300:FF:000356">
    <property type="entry name" value="DNA repair protein RecN"/>
    <property type="match status" value="1"/>
</dbReference>